<dbReference type="UniPathway" id="UPA00344"/>
<comment type="caution">
    <text evidence="2">The sequence shown here is derived from an EMBL/GenBank/DDBJ whole genome shotgun (WGS) entry which is preliminary data.</text>
</comment>
<dbReference type="InterPro" id="IPR010038">
    <property type="entry name" value="MoaD_arc-typ"/>
</dbReference>
<dbReference type="GO" id="GO:0000166">
    <property type="term" value="F:nucleotide binding"/>
    <property type="evidence" value="ECO:0007669"/>
    <property type="project" value="UniProtKB-KW"/>
</dbReference>
<dbReference type="CDD" id="cd00754">
    <property type="entry name" value="Ubl_MoaD"/>
    <property type="match status" value="1"/>
</dbReference>
<dbReference type="SUPFAM" id="SSF54285">
    <property type="entry name" value="MoaD/ThiS"/>
    <property type="match status" value="1"/>
</dbReference>
<reference evidence="2" key="1">
    <citation type="journal article" date="2014" name="Front. Microbiol.">
        <title>High frequency of phylogenetically diverse reductive dehalogenase-homologous genes in deep subseafloor sedimentary metagenomes.</title>
        <authorList>
            <person name="Kawai M."/>
            <person name="Futagami T."/>
            <person name="Toyoda A."/>
            <person name="Takaki Y."/>
            <person name="Nishi S."/>
            <person name="Hori S."/>
            <person name="Arai W."/>
            <person name="Tsubouchi T."/>
            <person name="Morono Y."/>
            <person name="Uchiyama I."/>
            <person name="Ito T."/>
            <person name="Fujiyama A."/>
            <person name="Inagaki F."/>
            <person name="Takami H."/>
        </authorList>
    </citation>
    <scope>NUCLEOTIDE SEQUENCE</scope>
    <source>
        <strain evidence="2">Expedition CK06-06</strain>
    </source>
</reference>
<keyword evidence="1" id="KW-0547">Nucleotide-binding</keyword>
<name>X1IU69_9ZZZZ</name>
<evidence type="ECO:0000313" key="2">
    <source>
        <dbReference type="EMBL" id="GAH85951.1"/>
    </source>
</evidence>
<dbReference type="EMBL" id="BARU01043867">
    <property type="protein sequence ID" value="GAH85951.1"/>
    <property type="molecule type" value="Genomic_DNA"/>
</dbReference>
<dbReference type="GO" id="GO:1990133">
    <property type="term" value="C:molybdopterin adenylyltransferase complex"/>
    <property type="evidence" value="ECO:0007669"/>
    <property type="project" value="TreeGrafter"/>
</dbReference>
<dbReference type="PANTHER" id="PTHR33359">
    <property type="entry name" value="MOLYBDOPTERIN SYNTHASE SULFUR CARRIER SUBUNIT"/>
    <property type="match status" value="1"/>
</dbReference>
<dbReference type="InterPro" id="IPR003749">
    <property type="entry name" value="ThiS/MoaD-like"/>
</dbReference>
<dbReference type="InterPro" id="IPR012675">
    <property type="entry name" value="Beta-grasp_dom_sf"/>
</dbReference>
<protein>
    <submittedName>
        <fullName evidence="2">Uncharacterized protein</fullName>
    </submittedName>
</protein>
<accession>X1IU69</accession>
<dbReference type="NCBIfam" id="TIGR01687">
    <property type="entry name" value="moaD_arch"/>
    <property type="match status" value="1"/>
</dbReference>
<dbReference type="Pfam" id="PF02597">
    <property type="entry name" value="ThiS"/>
    <property type="match status" value="1"/>
</dbReference>
<dbReference type="GO" id="GO:0006777">
    <property type="term" value="P:Mo-molybdopterin cofactor biosynthetic process"/>
    <property type="evidence" value="ECO:0007669"/>
    <property type="project" value="InterPro"/>
</dbReference>
<proteinExistence type="predicted"/>
<dbReference type="Gene3D" id="3.10.20.30">
    <property type="match status" value="1"/>
</dbReference>
<dbReference type="PANTHER" id="PTHR33359:SF1">
    <property type="entry name" value="MOLYBDOPTERIN SYNTHASE SULFUR CARRIER SUBUNIT"/>
    <property type="match status" value="1"/>
</dbReference>
<dbReference type="InterPro" id="IPR016155">
    <property type="entry name" value="Mopterin_synth/thiamin_S_b"/>
</dbReference>
<organism evidence="2">
    <name type="scientific">marine sediment metagenome</name>
    <dbReference type="NCBI Taxonomy" id="412755"/>
    <lineage>
        <taxon>unclassified sequences</taxon>
        <taxon>metagenomes</taxon>
        <taxon>ecological metagenomes</taxon>
    </lineage>
</organism>
<dbReference type="InterPro" id="IPR044672">
    <property type="entry name" value="MOCS2A"/>
</dbReference>
<sequence length="82" mass="9430">MKIKLKFVSFLRELSGVDKAELCLPQDATVKDALEKVVYDFPKLKKWLPQYIWMFINGNYVKPQTQLKDNDEIALFPPVAGG</sequence>
<evidence type="ECO:0000256" key="1">
    <source>
        <dbReference type="ARBA" id="ARBA00022741"/>
    </source>
</evidence>
<dbReference type="AlphaFoldDB" id="X1IU69"/>
<gene>
    <name evidence="2" type="ORF">S03H2_67082</name>
</gene>